<dbReference type="AlphaFoldDB" id="M4SXS2"/>
<reference evidence="2" key="3">
    <citation type="submission" date="2016-08" db="EMBL/GenBank/DDBJ databases">
        <title>VSG repertoire of Trypanosoma brucei EATRO 1125.</title>
        <authorList>
            <person name="Cross G.A."/>
        </authorList>
    </citation>
    <scope>NUCLEOTIDE SEQUENCE</scope>
    <source>
        <strain evidence="2">EATRO 1125</strain>
    </source>
</reference>
<organism evidence="1">
    <name type="scientific">Trypanosoma brucei</name>
    <dbReference type="NCBI Taxonomy" id="5691"/>
    <lineage>
        <taxon>Eukaryota</taxon>
        <taxon>Discoba</taxon>
        <taxon>Euglenozoa</taxon>
        <taxon>Kinetoplastea</taxon>
        <taxon>Metakinetoplastina</taxon>
        <taxon>Trypanosomatida</taxon>
        <taxon>Trypanosomatidae</taxon>
        <taxon>Trypanosoma</taxon>
    </lineage>
</organism>
<reference evidence="1" key="1">
    <citation type="submission" date="2013-02" db="EMBL/GenBank/DDBJ databases">
        <authorList>
            <person name="Cross G.A.M."/>
            <person name="Kim H.-S."/>
            <person name="Wickstead B."/>
        </authorList>
    </citation>
    <scope>NUCLEOTIDE SEQUENCE</scope>
    <source>
        <strain evidence="1">Lister 427</strain>
    </source>
</reference>
<evidence type="ECO:0000313" key="1">
    <source>
        <dbReference type="EMBL" id="AGH60874.1"/>
    </source>
</evidence>
<sequence length="261" mass="28017">MKQTSQVLLIFIATVTDFKMATSSHLHDTTKHITTACDVTNHLTELAKQLKNKVKAQVTQLQQGRAKIAQLGAAQAMSATEDMKLFGPVLALAAELQAEGESQLSENLGTIIDGIHALAELAAAENIVNEAAKIEIPTTAQMALGSFLTASQCKQIRGNISSGSKLGYHTKAFGDRSVDNCRNKFNSTTTISLFFFNDRSVTPGDDPRICSSKDDYEVVCEDTRNIETATQMGIKGGSITKLAQGLIARTTDGSDEYTPTA</sequence>
<dbReference type="SUPFAM" id="SSF58087">
    <property type="entry name" value="Variant surface glycoprotein (N-terminal domain)"/>
    <property type="match status" value="1"/>
</dbReference>
<protein>
    <submittedName>
        <fullName evidence="2">Variant surface glycoprotein 1125.5695</fullName>
    </submittedName>
    <submittedName>
        <fullName evidence="1">Variant surface glycoprotein 1981</fullName>
    </submittedName>
</protein>
<accession>M4SXS2</accession>
<name>M4SXS2_9TRYP</name>
<proteinExistence type="predicted"/>
<reference evidence="1" key="2">
    <citation type="journal article" date="2014" name="Mol. Biochem. Parasitol.">
        <title>Capturing the variant surface glycoprotein repertoire (the VSGnome) of Trypanosoma brucei Lister 427.</title>
        <authorList>
            <person name="Cross G.A."/>
            <person name="Kim H.S."/>
            <person name="Wickstead B."/>
        </authorList>
    </citation>
    <scope>NUCLEOTIDE SEQUENCE</scope>
    <source>
        <strain evidence="1">Lister 427</strain>
    </source>
</reference>
<dbReference type="EMBL" id="KX701781">
    <property type="protein sequence ID" value="APD75737.1"/>
    <property type="molecule type" value="Genomic_DNA"/>
</dbReference>
<dbReference type="EMBL" id="KC613443">
    <property type="protein sequence ID" value="AGH60874.1"/>
    <property type="molecule type" value="Genomic_DNA"/>
</dbReference>
<evidence type="ECO:0000313" key="2">
    <source>
        <dbReference type="EMBL" id="APD75737.1"/>
    </source>
</evidence>